<dbReference type="EC" id="3.6.1.7" evidence="2 5"/>
<dbReference type="PANTHER" id="PTHR10029">
    <property type="entry name" value="ACYLPHOSPHATASE"/>
    <property type="match status" value="1"/>
</dbReference>
<dbReference type="Proteomes" id="UP000647133">
    <property type="component" value="Unassembled WGS sequence"/>
</dbReference>
<evidence type="ECO:0000313" key="10">
    <source>
        <dbReference type="Proteomes" id="UP000647133"/>
    </source>
</evidence>
<dbReference type="PANTHER" id="PTHR10029:SF3">
    <property type="entry name" value="ACYLPHOSPHATASE-RELATED"/>
    <property type="match status" value="1"/>
</dbReference>
<dbReference type="InterPro" id="IPR036046">
    <property type="entry name" value="Acylphosphatase-like_dom_sf"/>
</dbReference>
<keyword evidence="10" id="KW-1185">Reference proteome</keyword>
<feature type="domain" description="Acylphosphatase-like" evidence="8">
    <location>
        <begin position="2"/>
        <end position="89"/>
    </location>
</feature>
<dbReference type="SUPFAM" id="SSF54975">
    <property type="entry name" value="Acylphosphatase/BLUF domain-like"/>
    <property type="match status" value="1"/>
</dbReference>
<dbReference type="PROSITE" id="PS00151">
    <property type="entry name" value="ACYLPHOSPHATASE_2"/>
    <property type="match status" value="1"/>
</dbReference>
<evidence type="ECO:0000256" key="2">
    <source>
        <dbReference type="ARBA" id="ARBA00012150"/>
    </source>
</evidence>
<dbReference type="PRINTS" id="PR00112">
    <property type="entry name" value="ACYLPHPHTASE"/>
</dbReference>
<evidence type="ECO:0000259" key="8">
    <source>
        <dbReference type="PROSITE" id="PS51160"/>
    </source>
</evidence>
<gene>
    <name evidence="9" type="ORF">IFO69_13185</name>
</gene>
<comment type="catalytic activity">
    <reaction evidence="4 5 6">
        <text>an acyl phosphate + H2O = a carboxylate + phosphate + H(+)</text>
        <dbReference type="Rhea" id="RHEA:14965"/>
        <dbReference type="ChEBI" id="CHEBI:15377"/>
        <dbReference type="ChEBI" id="CHEBI:15378"/>
        <dbReference type="ChEBI" id="CHEBI:29067"/>
        <dbReference type="ChEBI" id="CHEBI:43474"/>
        <dbReference type="ChEBI" id="CHEBI:59918"/>
        <dbReference type="EC" id="3.6.1.7"/>
    </reaction>
</comment>
<evidence type="ECO:0000256" key="6">
    <source>
        <dbReference type="RuleBase" id="RU000553"/>
    </source>
</evidence>
<name>A0ABR9ALL8_9BACT</name>
<feature type="active site" evidence="5">
    <location>
        <position position="17"/>
    </location>
</feature>
<evidence type="ECO:0000256" key="4">
    <source>
        <dbReference type="ARBA" id="ARBA00047645"/>
    </source>
</evidence>
<dbReference type="InterPro" id="IPR020456">
    <property type="entry name" value="Acylphosphatase"/>
</dbReference>
<dbReference type="Pfam" id="PF00708">
    <property type="entry name" value="Acylphosphatase"/>
    <property type="match status" value="1"/>
</dbReference>
<dbReference type="InterPro" id="IPR001792">
    <property type="entry name" value="Acylphosphatase-like_dom"/>
</dbReference>
<proteinExistence type="inferred from homology"/>
<evidence type="ECO:0000313" key="9">
    <source>
        <dbReference type="EMBL" id="MBD8489704.1"/>
    </source>
</evidence>
<organism evidence="9 10">
    <name type="scientific">Echinicola arenosa</name>
    <dbReference type="NCBI Taxonomy" id="2774144"/>
    <lineage>
        <taxon>Bacteria</taxon>
        <taxon>Pseudomonadati</taxon>
        <taxon>Bacteroidota</taxon>
        <taxon>Cytophagia</taxon>
        <taxon>Cytophagales</taxon>
        <taxon>Cyclobacteriaceae</taxon>
        <taxon>Echinicola</taxon>
    </lineage>
</organism>
<dbReference type="PROSITE" id="PS51160">
    <property type="entry name" value="ACYLPHOSPHATASE_3"/>
    <property type="match status" value="1"/>
</dbReference>
<comment type="similarity">
    <text evidence="1 7">Belongs to the acylphosphatase family.</text>
</comment>
<protein>
    <recommendedName>
        <fullName evidence="2 5">Acylphosphatase</fullName>
        <ecNumber evidence="2 5">3.6.1.7</ecNumber>
    </recommendedName>
</protein>
<feature type="active site" evidence="5">
    <location>
        <position position="35"/>
    </location>
</feature>
<dbReference type="EMBL" id="JACYTQ010000004">
    <property type="protein sequence ID" value="MBD8489704.1"/>
    <property type="molecule type" value="Genomic_DNA"/>
</dbReference>
<reference evidence="9 10" key="1">
    <citation type="submission" date="2020-09" db="EMBL/GenBank/DDBJ databases">
        <title>Echinicola sp. CAU 1574 isolated from sand of Sido Beach.</title>
        <authorList>
            <person name="Kim W."/>
        </authorList>
    </citation>
    <scope>NUCLEOTIDE SEQUENCE [LARGE SCALE GENOMIC DNA]</scope>
    <source>
        <strain evidence="9 10">CAU 1574</strain>
    </source>
</reference>
<evidence type="ECO:0000256" key="1">
    <source>
        <dbReference type="ARBA" id="ARBA00005614"/>
    </source>
</evidence>
<keyword evidence="3 5" id="KW-0378">Hydrolase</keyword>
<evidence type="ECO:0000256" key="5">
    <source>
        <dbReference type="PROSITE-ProRule" id="PRU00520"/>
    </source>
</evidence>
<dbReference type="PROSITE" id="PS00150">
    <property type="entry name" value="ACYLPHOSPHATASE_1"/>
    <property type="match status" value="1"/>
</dbReference>
<dbReference type="InterPro" id="IPR017968">
    <property type="entry name" value="Acylphosphatase_CS"/>
</dbReference>
<accession>A0ABR9ALL8</accession>
<comment type="caution">
    <text evidence="9">The sequence shown here is derived from an EMBL/GenBank/DDBJ whole genome shotgun (WGS) entry which is preliminary data.</text>
</comment>
<evidence type="ECO:0000256" key="3">
    <source>
        <dbReference type="ARBA" id="ARBA00022801"/>
    </source>
</evidence>
<sequence length="90" mass="10233">MNKKYKVLGKVQGVFFRKSTQDKARELGIKGWVKNDSDGSVVTVIQGNETQVKAMEEWLKIGPSQATVQSLMLLDEGYDRKFDGFEIVYE</sequence>
<dbReference type="Gene3D" id="3.30.70.100">
    <property type="match status" value="1"/>
</dbReference>
<evidence type="ECO:0000256" key="7">
    <source>
        <dbReference type="RuleBase" id="RU004168"/>
    </source>
</evidence>
<dbReference type="RefSeq" id="WP_192010590.1">
    <property type="nucleotide sequence ID" value="NZ_JACYTQ010000004.1"/>
</dbReference>